<evidence type="ECO:0000256" key="1">
    <source>
        <dbReference type="PROSITE-ProRule" id="PRU01011"/>
    </source>
</evidence>
<dbReference type="EMBL" id="JACVVK020000062">
    <property type="protein sequence ID" value="KAK7497027.1"/>
    <property type="molecule type" value="Genomic_DNA"/>
</dbReference>
<sequence length="722" mass="80462">RMGLDLASGGERESLPITSMPAHDNFALRSTLIFLIAMQIDAAVRWASDNKAYFFSQGQAIVYSDDYEAEENVFSVSEIASGFPTHIQAAVRWFGRGRSFYFHGCFVYKLNERRKRLRRGNIRRLGLPCDVNAAVNTGQEVLVFKGCRYVSSGCRYWRIGRNNSRRASPGGNNSDLGLPCDVNAALAWHNGTVYVVKDDVIWTPASEESPARSVHIDAWSLCSWDICEGNSRAELVEELQDNHTCNGDRRFCSLRFDQTTLAGSHNAGSGFDTGTGFMLFGCWIRNHGLSVLEQLRLGVRYLDVDPGWEQCGLLGTYHNFVCGGPVCRMLKQVKQFLSENRHEVVAINFNHEMTNHDLVLPALIRHVTSQLHQYLNSHLRTVGMWPDLGHAVRSNKRLFVIIDDSVEQLPSYRTHWWIHSERLLRSTWRGDVSVGGDCDSVLVAARRECERKAGASLLEVAIFGTSTSCVTTIADLCLPLVHEVARDCGKARHVQGKAPNVLLVDYPERATSEAGFVTSAAYFQNIRNLARLRQDQCEVRLDSAIKEPGNNPHVVIFSGPRAVLFNWETKLQEPVPTRTVTAIGVDQVDASFLTQRADGLEFCSTTGCDLYCSSVTNPTNTTYSNLSSLGLPCNMDAAFTKGTNTYLFKGCQYWQRSADGHVTGPQPTTDFSLPCDLSAALRAPDGKTYFFKGENYWSYTDEGGLSTAKDILDWSADFLHCD</sequence>
<dbReference type="PROSITE" id="PS51642">
    <property type="entry name" value="HEMOPEXIN_2"/>
    <property type="match status" value="2"/>
</dbReference>
<evidence type="ECO:0000313" key="3">
    <source>
        <dbReference type="Proteomes" id="UP001519460"/>
    </source>
</evidence>
<keyword evidence="3" id="KW-1185">Reference proteome</keyword>
<evidence type="ECO:0000313" key="2">
    <source>
        <dbReference type="EMBL" id="KAK7497027.1"/>
    </source>
</evidence>
<dbReference type="Pfam" id="PF00045">
    <property type="entry name" value="Hemopexin"/>
    <property type="match status" value="2"/>
</dbReference>
<dbReference type="InterPro" id="IPR036375">
    <property type="entry name" value="Hemopexin-like_dom_sf"/>
</dbReference>
<dbReference type="SMART" id="SM00120">
    <property type="entry name" value="HX"/>
    <property type="match status" value="6"/>
</dbReference>
<dbReference type="PANTHER" id="PTHR13593">
    <property type="match status" value="1"/>
</dbReference>
<dbReference type="CDD" id="cd08557">
    <property type="entry name" value="PI-PLCc_bacteria_like"/>
    <property type="match status" value="1"/>
</dbReference>
<dbReference type="Proteomes" id="UP001519460">
    <property type="component" value="Unassembled WGS sequence"/>
</dbReference>
<organism evidence="2 3">
    <name type="scientific">Batillaria attramentaria</name>
    <dbReference type="NCBI Taxonomy" id="370345"/>
    <lineage>
        <taxon>Eukaryota</taxon>
        <taxon>Metazoa</taxon>
        <taxon>Spiralia</taxon>
        <taxon>Lophotrochozoa</taxon>
        <taxon>Mollusca</taxon>
        <taxon>Gastropoda</taxon>
        <taxon>Caenogastropoda</taxon>
        <taxon>Sorbeoconcha</taxon>
        <taxon>Cerithioidea</taxon>
        <taxon>Batillariidae</taxon>
        <taxon>Batillaria</taxon>
    </lineage>
</organism>
<dbReference type="PANTHER" id="PTHR13593:SF140">
    <property type="entry name" value="PLC-LIKE PHOSPHODIESTERASE"/>
    <property type="match status" value="1"/>
</dbReference>
<dbReference type="Gene3D" id="3.20.20.190">
    <property type="entry name" value="Phosphatidylinositol (PI) phosphodiesterase"/>
    <property type="match status" value="1"/>
</dbReference>
<reference evidence="2 3" key="1">
    <citation type="journal article" date="2023" name="Sci. Data">
        <title>Genome assembly of the Korean intertidal mud-creeper Batillaria attramentaria.</title>
        <authorList>
            <person name="Patra A.K."/>
            <person name="Ho P.T."/>
            <person name="Jun S."/>
            <person name="Lee S.J."/>
            <person name="Kim Y."/>
            <person name="Won Y.J."/>
        </authorList>
    </citation>
    <scope>NUCLEOTIDE SEQUENCE [LARGE SCALE GENOMIC DNA]</scope>
    <source>
        <strain evidence="2">Wonlab-2016</strain>
    </source>
</reference>
<gene>
    <name evidence="2" type="ORF">BaRGS_00011763</name>
</gene>
<dbReference type="InterPro" id="IPR051057">
    <property type="entry name" value="PI-PLC_domain"/>
</dbReference>
<feature type="repeat" description="Hemopexin" evidence="1">
    <location>
        <begin position="632"/>
        <end position="675"/>
    </location>
</feature>
<accession>A0ABD0LBT4</accession>
<evidence type="ECO:0008006" key="4">
    <source>
        <dbReference type="Google" id="ProtNLM"/>
    </source>
</evidence>
<dbReference type="SUPFAM" id="SSF50923">
    <property type="entry name" value="Hemopexin-like domain"/>
    <property type="match status" value="2"/>
</dbReference>
<name>A0ABD0LBT4_9CAEN</name>
<proteinExistence type="predicted"/>
<dbReference type="InterPro" id="IPR018487">
    <property type="entry name" value="Hemopexin-like_repeat"/>
</dbReference>
<protein>
    <recommendedName>
        <fullName evidence="4">Alpha-galactosidase</fullName>
    </recommendedName>
</protein>
<dbReference type="SUPFAM" id="SSF51695">
    <property type="entry name" value="PLC-like phosphodiesterases"/>
    <property type="match status" value="1"/>
</dbReference>
<feature type="non-terminal residue" evidence="2">
    <location>
        <position position="1"/>
    </location>
</feature>
<feature type="repeat" description="Hemopexin" evidence="1">
    <location>
        <begin position="84"/>
        <end position="129"/>
    </location>
</feature>
<dbReference type="Pfam" id="PF26146">
    <property type="entry name" value="PI-PLC_X"/>
    <property type="match status" value="1"/>
</dbReference>
<dbReference type="Gene3D" id="2.110.10.10">
    <property type="entry name" value="Hemopexin-like domain"/>
    <property type="match status" value="3"/>
</dbReference>
<dbReference type="InterPro" id="IPR017946">
    <property type="entry name" value="PLC-like_Pdiesterase_TIM-brl"/>
</dbReference>
<dbReference type="AlphaFoldDB" id="A0ABD0LBT4"/>
<comment type="caution">
    <text evidence="2">The sequence shown here is derived from an EMBL/GenBank/DDBJ whole genome shotgun (WGS) entry which is preliminary data.</text>
</comment>